<proteinExistence type="predicted"/>
<keyword evidence="3" id="KW-1185">Reference proteome</keyword>
<feature type="coiled-coil region" evidence="1">
    <location>
        <begin position="532"/>
        <end position="605"/>
    </location>
</feature>
<accession>U7UTB9</accession>
<dbReference type="eggNOG" id="ENOG502Z7Q0">
    <property type="taxonomic scope" value="Bacteria"/>
</dbReference>
<evidence type="ECO:0000313" key="3">
    <source>
        <dbReference type="Proteomes" id="UP000017090"/>
    </source>
</evidence>
<dbReference type="PATRIC" id="fig|1111454.3.peg.431"/>
<name>U7UTB9_9FIRM</name>
<dbReference type="STRING" id="1111454.HMPREF1250_2099"/>
<dbReference type="Proteomes" id="UP000017090">
    <property type="component" value="Unassembled WGS sequence"/>
</dbReference>
<organism evidence="2 3">
    <name type="scientific">Megasphaera vaginalis</name>
    <name type="common">ex Srinivasan et al. 2021</name>
    <dbReference type="NCBI Taxonomy" id="1111454"/>
    <lineage>
        <taxon>Bacteria</taxon>
        <taxon>Bacillati</taxon>
        <taxon>Bacillota</taxon>
        <taxon>Negativicutes</taxon>
        <taxon>Veillonellales</taxon>
        <taxon>Veillonellaceae</taxon>
        <taxon>Megasphaera</taxon>
    </lineage>
</organism>
<reference evidence="2 3" key="1">
    <citation type="submission" date="2013-09" db="EMBL/GenBank/DDBJ databases">
        <authorList>
            <person name="Durkin A.S."/>
            <person name="Haft D.R."/>
            <person name="McCorrison J."/>
            <person name="Torralba M."/>
            <person name="Gillis M."/>
            <person name="Haft D.H."/>
            <person name="Methe B."/>
            <person name="Sutton G."/>
            <person name="Nelson K.E."/>
        </authorList>
    </citation>
    <scope>NUCLEOTIDE SEQUENCE [LARGE SCALE GENOMIC DNA]</scope>
    <source>
        <strain evidence="2 3">BV3C16-1</strain>
    </source>
</reference>
<gene>
    <name evidence="2" type="ORF">HMPREF1250_2099</name>
</gene>
<evidence type="ECO:0000313" key="2">
    <source>
        <dbReference type="EMBL" id="ERT61688.1"/>
    </source>
</evidence>
<dbReference type="Pfam" id="PF13552">
    <property type="entry name" value="DUF4127"/>
    <property type="match status" value="1"/>
</dbReference>
<keyword evidence="1" id="KW-0175">Coiled coil</keyword>
<protein>
    <submittedName>
        <fullName evidence="2">PF13552 family protein</fullName>
    </submittedName>
</protein>
<evidence type="ECO:0000256" key="1">
    <source>
        <dbReference type="SAM" id="Coils"/>
    </source>
</evidence>
<dbReference type="AlphaFoldDB" id="U7UTB9"/>
<dbReference type="EMBL" id="AWXA01000008">
    <property type="protein sequence ID" value="ERT61688.1"/>
    <property type="molecule type" value="Genomic_DNA"/>
</dbReference>
<sequence length="624" mass="69757">MHLFGGERLNSVHKFISCAVMSVLLSVGPVACSKTILYVPQDNRPVDYAYTVSTATDAGYTVITPPEKYLSGANFQGSPEDLLNWVNTHAGEADAMVLSIDSLVYGGLVDSRKHNLSMAVLESRLKAVEAIHERYGSVPIYAFSTVMRSPWAGGKGVEPDYYLKFGSDIYELAGLQNKLDEEGLNPEERSNWFAIMRRVPLEYLQDWFNRRNKNMAINHRLIEDAKKGVFAYYSLGHDDNSAHTQSSLEAKYLEMAGKEVPKKVFGSFPGADQLGLLLITRANNDFNQYHPKVAVIYPLGGAEKTVPSYDGQAIGKTIAAHIEAVGGTLTTTGRPDLLLAVNTPLTTSTGESASFENFPIMLESTKAFLQQIESAVADNIPVSLVDMAFSNGSDNTLVYGLYKDKMLYRLAGYNGWNTASNSVGYGLSQGILARYMTPERHAQMLTTQYLDNWAYQANVRDYTTRMKQKIEGNQIRRYYPTVMGELQSLTQMQVQRYAEDYLGVDPRTIQVTFPWNRLFEVYVDVHDQPDVVLEAQQRQRMRQRELNRLQENYNNAVKAIEAAKKQAAEAQLKQGQAGTAPVKINPQLEQARQAALAKYEEEKQAQAVLDAEEAAQHSRTWQTN</sequence>
<dbReference type="InterPro" id="IPR025394">
    <property type="entry name" value="DUF4127"/>
</dbReference>
<comment type="caution">
    <text evidence="2">The sequence shown here is derived from an EMBL/GenBank/DDBJ whole genome shotgun (WGS) entry which is preliminary data.</text>
</comment>